<name>A0A0C9PQN5_9HYME</name>
<feature type="transmembrane region" description="Helical" evidence="7">
    <location>
        <begin position="339"/>
        <end position="359"/>
    </location>
</feature>
<feature type="transmembrane region" description="Helical" evidence="7">
    <location>
        <begin position="147"/>
        <end position="169"/>
    </location>
</feature>
<dbReference type="EMBL" id="GBYB01003548">
    <property type="protein sequence ID" value="JAG73315.1"/>
    <property type="molecule type" value="Transcribed_RNA"/>
</dbReference>
<dbReference type="PANTHER" id="PTHR22750">
    <property type="entry name" value="G-PROTEIN COUPLED RECEPTOR"/>
    <property type="match status" value="1"/>
</dbReference>
<reference evidence="9" key="1">
    <citation type="submission" date="2015-01" db="EMBL/GenBank/DDBJ databases">
        <title>Transcriptome Assembly of Fopius arisanus.</title>
        <authorList>
            <person name="Geib S."/>
        </authorList>
    </citation>
    <scope>NUCLEOTIDE SEQUENCE</scope>
</reference>
<feature type="transmembrane region" description="Helical" evidence="7">
    <location>
        <begin position="104"/>
        <end position="127"/>
    </location>
</feature>
<dbReference type="PRINTS" id="PR00237">
    <property type="entry name" value="GPCRRHODOPSN"/>
</dbReference>
<evidence type="ECO:0000256" key="7">
    <source>
        <dbReference type="SAM" id="Phobius"/>
    </source>
</evidence>
<evidence type="ECO:0000256" key="3">
    <source>
        <dbReference type="ARBA" id="ARBA00022475"/>
    </source>
</evidence>
<proteinExistence type="inferred from homology"/>
<feature type="transmembrane region" description="Helical" evidence="7">
    <location>
        <begin position="299"/>
        <end position="319"/>
    </location>
</feature>
<dbReference type="InterPro" id="IPR017452">
    <property type="entry name" value="GPCR_Rhodpsn_7TM"/>
</dbReference>
<feature type="transmembrane region" description="Helical" evidence="7">
    <location>
        <begin position="231"/>
        <end position="255"/>
    </location>
</feature>
<evidence type="ECO:0000259" key="8">
    <source>
        <dbReference type="PROSITE" id="PS50262"/>
    </source>
</evidence>
<dbReference type="CDD" id="cd00637">
    <property type="entry name" value="7tm_classA_rhodopsin-like"/>
    <property type="match status" value="1"/>
</dbReference>
<evidence type="ECO:0000256" key="5">
    <source>
        <dbReference type="ARBA" id="ARBA00022989"/>
    </source>
</evidence>
<evidence type="ECO:0000313" key="9">
    <source>
        <dbReference type="EMBL" id="JAG73315.1"/>
    </source>
</evidence>
<accession>A0A0C9PQN5</accession>
<keyword evidence="4 7" id="KW-0812">Transmembrane</keyword>
<feature type="transmembrane region" description="Helical" evidence="7">
    <location>
        <begin position="189"/>
        <end position="207"/>
    </location>
</feature>
<dbReference type="GO" id="GO:0004930">
    <property type="term" value="F:G protein-coupled receptor activity"/>
    <property type="evidence" value="ECO:0007669"/>
    <property type="project" value="InterPro"/>
</dbReference>
<keyword evidence="6 7" id="KW-0472">Membrane</keyword>
<dbReference type="InterPro" id="IPR000276">
    <property type="entry name" value="GPCR_Rhodpsn"/>
</dbReference>
<organism evidence="9">
    <name type="scientific">Fopius arisanus</name>
    <dbReference type="NCBI Taxonomy" id="64838"/>
    <lineage>
        <taxon>Eukaryota</taxon>
        <taxon>Metazoa</taxon>
        <taxon>Ecdysozoa</taxon>
        <taxon>Arthropoda</taxon>
        <taxon>Hexapoda</taxon>
        <taxon>Insecta</taxon>
        <taxon>Pterygota</taxon>
        <taxon>Neoptera</taxon>
        <taxon>Endopterygota</taxon>
        <taxon>Hymenoptera</taxon>
        <taxon>Apocrita</taxon>
        <taxon>Ichneumonoidea</taxon>
        <taxon>Braconidae</taxon>
        <taxon>Opiinae</taxon>
        <taxon>Fopius</taxon>
    </lineage>
</organism>
<dbReference type="SUPFAM" id="SSF81321">
    <property type="entry name" value="Family A G protein-coupled receptor-like"/>
    <property type="match status" value="1"/>
</dbReference>
<comment type="similarity">
    <text evidence="2">Belongs to the G-protein coupled receptor 1 family.</text>
</comment>
<evidence type="ECO:0000256" key="2">
    <source>
        <dbReference type="ARBA" id="ARBA00010663"/>
    </source>
</evidence>
<keyword evidence="3" id="KW-1003">Cell membrane</keyword>
<feature type="domain" description="G-protein coupled receptors family 1 profile" evidence="8">
    <location>
        <begin position="160"/>
        <end position="357"/>
    </location>
</feature>
<dbReference type="PROSITE" id="PS50262">
    <property type="entry name" value="G_PROTEIN_RECEP_F1_2"/>
    <property type="match status" value="1"/>
</dbReference>
<gene>
    <name evidence="9" type="primary">oa2_0</name>
    <name evidence="9" type="ORF">g.12026</name>
</gene>
<evidence type="ECO:0000256" key="4">
    <source>
        <dbReference type="ARBA" id="ARBA00022692"/>
    </source>
</evidence>
<comment type="subcellular location">
    <subcellularLocation>
        <location evidence="1">Cell membrane</location>
        <topology evidence="1">Multi-pass membrane protein</topology>
    </subcellularLocation>
</comment>
<evidence type="ECO:0000256" key="6">
    <source>
        <dbReference type="ARBA" id="ARBA00023136"/>
    </source>
</evidence>
<sequence length="440" mass="49629">MDDNDSSPVERSNQAIMNLSSLAYNYLATRTLEVDATNLVAMLNKSVDDSNAPDIDSHRMRLLYFYGTLPLIFFCIISIAVNVKILGCVYWIRRPLSPTLQISLSLAGADAFSSAALGVGLVGNSFIPEGLGLKLPGTRCFLLGLEVIRIGAVIITLGHLVTLAINHYLGILKPLHYLSIMTHRMTTCLTILLWTLPLCFFMAYFNLIENEGFQSPGCKNITFLLKKNFRVMFGSLFFGPFVLMVCIYAHIFHIVRKHQASRLRFSRVGLSFRRNGSNKIHQNTYHLLAKNIKAIRTTLLILGSFMIGWMPATFLFVFVCDDCLLPFDWISKYPRFLVYSASHCLLILKTIVNPIIYAARMHEIQVATKRMRSSLCKFGRAVGDKDSLGLQSYEGIFRDRASQSKSAVYQVGHIRSTKCSQHDSKYSYTTPRSQREKTSL</sequence>
<dbReference type="AlphaFoldDB" id="A0A0C9PQN5"/>
<dbReference type="Gene3D" id="1.20.1070.10">
    <property type="entry name" value="Rhodopsin 7-helix transmembrane proteins"/>
    <property type="match status" value="1"/>
</dbReference>
<protein>
    <submittedName>
        <fullName evidence="9">Oa2_0 protein</fullName>
    </submittedName>
</protein>
<keyword evidence="5 7" id="KW-1133">Transmembrane helix</keyword>
<evidence type="ECO:0000256" key="1">
    <source>
        <dbReference type="ARBA" id="ARBA00004651"/>
    </source>
</evidence>
<dbReference type="GO" id="GO:0005886">
    <property type="term" value="C:plasma membrane"/>
    <property type="evidence" value="ECO:0007669"/>
    <property type="project" value="UniProtKB-SubCell"/>
</dbReference>
<dbReference type="Pfam" id="PF00001">
    <property type="entry name" value="7tm_1"/>
    <property type="match status" value="1"/>
</dbReference>
<feature type="transmembrane region" description="Helical" evidence="7">
    <location>
        <begin position="63"/>
        <end position="92"/>
    </location>
</feature>